<keyword evidence="3" id="KW-0443">Lipid metabolism</keyword>
<dbReference type="SUPFAM" id="SSF53474">
    <property type="entry name" value="alpha/beta-Hydrolases"/>
    <property type="match status" value="1"/>
</dbReference>
<dbReference type="OrthoDB" id="569821at2"/>
<evidence type="ECO:0000313" key="6">
    <source>
        <dbReference type="EMBL" id="GHI85415.1"/>
    </source>
</evidence>
<feature type="signal peptide" evidence="5">
    <location>
        <begin position="1"/>
        <end position="31"/>
    </location>
</feature>
<dbReference type="GO" id="GO:0003847">
    <property type="term" value="F:1-alkyl-2-acetylglycerophosphocholine esterase activity"/>
    <property type="evidence" value="ECO:0007669"/>
    <property type="project" value="TreeGrafter"/>
</dbReference>
<keyword evidence="2" id="KW-0442">Lipid degradation</keyword>
<dbReference type="RefSeq" id="WP_051901992.1">
    <property type="nucleotide sequence ID" value="NZ_BNEE01000006.1"/>
</dbReference>
<feature type="compositionally biased region" description="Low complexity" evidence="4">
    <location>
        <begin position="39"/>
        <end position="53"/>
    </location>
</feature>
<feature type="chain" id="PRO_5037364461" evidence="5">
    <location>
        <begin position="32"/>
        <end position="404"/>
    </location>
</feature>
<evidence type="ECO:0000256" key="4">
    <source>
        <dbReference type="SAM" id="MobiDB-lite"/>
    </source>
</evidence>
<proteinExistence type="predicted"/>
<sequence>MNRRRTVTVTVTAAALAALLLPLAAASTAAASTATGSTAAADPASAAGAPSAAESRRTTVELPRPTGRLSVGQETLHLVDCSRTDPWAGTGPRELMVTLRYPARPGTGGPVRYLTREEARLLLEDKDLDQVIPAETLAGTAAHSRSGARPLAGRYPLIVLSPGFTVPRATLTALAEDLASRGYVVAAVDHAYESAGTAFPGGRVLQCLACERVGGPAGMQAVSDTRARDVSFLLDRLTGRAPAWQHAGLIDRNRIAMAGHSIGGASAVAAMATDPRIRAGINMDGAFATPVPATGLGGRPFLILGAQDGAPGGNPSWDRDWPLLDGWKRWITFDGSGHFTFSDFPAIAEQLGLPDPDAPLPGARSVELTRRYVAAFFDQHLKGKAQPLLDGPAADAPEVRFHTP</sequence>
<dbReference type="PROSITE" id="PS51318">
    <property type="entry name" value="TAT"/>
    <property type="match status" value="1"/>
</dbReference>
<dbReference type="PANTHER" id="PTHR10272">
    <property type="entry name" value="PLATELET-ACTIVATING FACTOR ACETYLHYDROLASE"/>
    <property type="match status" value="1"/>
</dbReference>
<comment type="caution">
    <text evidence="6">The sequence shown here is derived from an EMBL/GenBank/DDBJ whole genome shotgun (WGS) entry which is preliminary data.</text>
</comment>
<dbReference type="EMBL" id="BNEE01000006">
    <property type="protein sequence ID" value="GHI85415.1"/>
    <property type="molecule type" value="Genomic_DNA"/>
</dbReference>
<dbReference type="PANTHER" id="PTHR10272:SF0">
    <property type="entry name" value="PLATELET-ACTIVATING FACTOR ACETYLHYDROLASE"/>
    <property type="match status" value="1"/>
</dbReference>
<evidence type="ECO:0000256" key="5">
    <source>
        <dbReference type="SAM" id="SignalP"/>
    </source>
</evidence>
<organism evidence="6 7">
    <name type="scientific">Streptomyces xanthophaeus</name>
    <dbReference type="NCBI Taxonomy" id="67385"/>
    <lineage>
        <taxon>Bacteria</taxon>
        <taxon>Bacillati</taxon>
        <taxon>Actinomycetota</taxon>
        <taxon>Actinomycetes</taxon>
        <taxon>Kitasatosporales</taxon>
        <taxon>Streptomycetaceae</taxon>
        <taxon>Streptomyces</taxon>
    </lineage>
</organism>
<protein>
    <submittedName>
        <fullName evidence="6">Lipase</fullName>
    </submittedName>
</protein>
<gene>
    <name evidence="6" type="ORF">Sxan_27790</name>
</gene>
<dbReference type="Gene3D" id="3.40.50.1820">
    <property type="entry name" value="alpha/beta hydrolase"/>
    <property type="match status" value="1"/>
</dbReference>
<dbReference type="AlphaFoldDB" id="A0A919LC77"/>
<evidence type="ECO:0000256" key="2">
    <source>
        <dbReference type="ARBA" id="ARBA00022963"/>
    </source>
</evidence>
<keyword evidence="1" id="KW-0378">Hydrolase</keyword>
<feature type="region of interest" description="Disordered" evidence="4">
    <location>
        <begin position="39"/>
        <end position="66"/>
    </location>
</feature>
<name>A0A919LC77_9ACTN</name>
<reference evidence="6" key="1">
    <citation type="submission" date="2020-09" db="EMBL/GenBank/DDBJ databases">
        <title>Whole genome shotgun sequence of Streptomyces xanthophaeus NBRC 12829.</title>
        <authorList>
            <person name="Komaki H."/>
            <person name="Tamura T."/>
        </authorList>
    </citation>
    <scope>NUCLEOTIDE SEQUENCE</scope>
    <source>
        <strain evidence="6">NBRC 12829</strain>
    </source>
</reference>
<dbReference type="InterPro" id="IPR029058">
    <property type="entry name" value="AB_hydrolase_fold"/>
</dbReference>
<evidence type="ECO:0000313" key="7">
    <source>
        <dbReference type="Proteomes" id="UP000600026"/>
    </source>
</evidence>
<dbReference type="GO" id="GO:0016042">
    <property type="term" value="P:lipid catabolic process"/>
    <property type="evidence" value="ECO:0007669"/>
    <property type="project" value="UniProtKB-KW"/>
</dbReference>
<evidence type="ECO:0000256" key="3">
    <source>
        <dbReference type="ARBA" id="ARBA00023098"/>
    </source>
</evidence>
<accession>A0A919LC77</accession>
<evidence type="ECO:0000256" key="1">
    <source>
        <dbReference type="ARBA" id="ARBA00022801"/>
    </source>
</evidence>
<keyword evidence="7" id="KW-1185">Reference proteome</keyword>
<dbReference type="InterPro" id="IPR006311">
    <property type="entry name" value="TAT_signal"/>
</dbReference>
<dbReference type="Pfam" id="PF03403">
    <property type="entry name" value="PAF-AH_p_II"/>
    <property type="match status" value="2"/>
</dbReference>
<keyword evidence="5" id="KW-0732">Signal</keyword>
<dbReference type="Proteomes" id="UP000600026">
    <property type="component" value="Unassembled WGS sequence"/>
</dbReference>